<dbReference type="EMBL" id="JAPKNA010000003">
    <property type="protein sequence ID" value="MCX5464855.1"/>
    <property type="molecule type" value="Genomic_DNA"/>
</dbReference>
<protein>
    <submittedName>
        <fullName evidence="1">Uncharacterized protein</fullName>
    </submittedName>
</protein>
<comment type="caution">
    <text evidence="1">The sequence shown here is derived from an EMBL/GenBank/DDBJ whole genome shotgun (WGS) entry which is preliminary data.</text>
</comment>
<organism evidence="1 2">
    <name type="scientific">Alcaligenes parafaecalis</name>
    <dbReference type="NCBI Taxonomy" id="171260"/>
    <lineage>
        <taxon>Bacteria</taxon>
        <taxon>Pseudomonadati</taxon>
        <taxon>Pseudomonadota</taxon>
        <taxon>Betaproteobacteria</taxon>
        <taxon>Burkholderiales</taxon>
        <taxon>Alcaligenaceae</taxon>
        <taxon>Alcaligenes</taxon>
    </lineage>
</organism>
<evidence type="ECO:0000313" key="1">
    <source>
        <dbReference type="EMBL" id="MCX5464855.1"/>
    </source>
</evidence>
<sequence>MTLGFPCWDQAPAHWDWLAQDEDGQWFWYGVQPSPGIGGGVWRSPSRMQQLAAKGEPNPAWMHSLYQRPDLPDKNRST</sequence>
<evidence type="ECO:0000313" key="2">
    <source>
        <dbReference type="Proteomes" id="UP001209916"/>
    </source>
</evidence>
<proteinExistence type="predicted"/>
<reference evidence="1 2" key="1">
    <citation type="submission" date="2022-11" db="EMBL/GenBank/DDBJ databases">
        <title>Biodiversity and phylogenetic relationships of bacteria.</title>
        <authorList>
            <person name="Machado R.A.R."/>
            <person name="Bhat A."/>
            <person name="Loulou A."/>
            <person name="Kallel S."/>
        </authorList>
    </citation>
    <scope>NUCLEOTIDE SEQUENCE [LARGE SCALE GENOMIC DNA]</scope>
    <source>
        <strain evidence="1 2">DSM 13975</strain>
    </source>
</reference>
<dbReference type="Proteomes" id="UP001209916">
    <property type="component" value="Unassembled WGS sequence"/>
</dbReference>
<accession>A0ABT3VNR2</accession>
<name>A0ABT3VNR2_9BURK</name>
<keyword evidence="2" id="KW-1185">Reference proteome</keyword>
<dbReference type="RefSeq" id="WP_266121062.1">
    <property type="nucleotide sequence ID" value="NZ_JAPKNA010000003.1"/>
</dbReference>
<gene>
    <name evidence="1" type="ORF">OSH09_11725</name>
</gene>